<name>X1LVU5_9ZZZZ</name>
<feature type="non-terminal residue" evidence="1">
    <location>
        <position position="250"/>
    </location>
</feature>
<sequence>KLKDISSRLGLDEGSIDFELLKNFIFDQFTDIEGYWKKCREIKKKDKDYERKAFTNIEEYLKNIEDKEIRDYIKNNIKSIMEISKKKDDTIEAEKIKNEFLLASSRSNQAYINCIHAMNLYSNNIIDSCTNVMTYLFKEYGRKKTSKRLLRWLKNIQEDAARINTVARLARAADFNMRHGIISGNILKYFQEYLDKISSTKTIDISYSFPDEEFNIQFNPVEISILCDNFVSNSKKAYSKNIKFIGKIDD</sequence>
<organism evidence="1">
    <name type="scientific">marine sediment metagenome</name>
    <dbReference type="NCBI Taxonomy" id="412755"/>
    <lineage>
        <taxon>unclassified sequences</taxon>
        <taxon>metagenomes</taxon>
        <taxon>ecological metagenomes</taxon>
    </lineage>
</organism>
<accession>X1LVU5</accession>
<protein>
    <submittedName>
        <fullName evidence="1">Uncharacterized protein</fullName>
    </submittedName>
</protein>
<dbReference type="EMBL" id="BARV01011325">
    <property type="protein sequence ID" value="GAI06525.1"/>
    <property type="molecule type" value="Genomic_DNA"/>
</dbReference>
<feature type="non-terminal residue" evidence="1">
    <location>
        <position position="1"/>
    </location>
</feature>
<dbReference type="AlphaFoldDB" id="X1LVU5"/>
<evidence type="ECO:0000313" key="1">
    <source>
        <dbReference type="EMBL" id="GAI06525.1"/>
    </source>
</evidence>
<comment type="caution">
    <text evidence="1">The sequence shown here is derived from an EMBL/GenBank/DDBJ whole genome shotgun (WGS) entry which is preliminary data.</text>
</comment>
<proteinExistence type="predicted"/>
<reference evidence="1" key="1">
    <citation type="journal article" date="2014" name="Front. Microbiol.">
        <title>High frequency of phylogenetically diverse reductive dehalogenase-homologous genes in deep subseafloor sedimentary metagenomes.</title>
        <authorList>
            <person name="Kawai M."/>
            <person name="Futagami T."/>
            <person name="Toyoda A."/>
            <person name="Takaki Y."/>
            <person name="Nishi S."/>
            <person name="Hori S."/>
            <person name="Arai W."/>
            <person name="Tsubouchi T."/>
            <person name="Morono Y."/>
            <person name="Uchiyama I."/>
            <person name="Ito T."/>
            <person name="Fujiyama A."/>
            <person name="Inagaki F."/>
            <person name="Takami H."/>
        </authorList>
    </citation>
    <scope>NUCLEOTIDE SEQUENCE</scope>
    <source>
        <strain evidence="1">Expedition CK06-06</strain>
    </source>
</reference>
<gene>
    <name evidence="1" type="ORF">S06H3_21528</name>
</gene>